<evidence type="ECO:0000256" key="1">
    <source>
        <dbReference type="ARBA" id="ARBA00002919"/>
    </source>
</evidence>
<evidence type="ECO:0000256" key="4">
    <source>
        <dbReference type="ARBA" id="ARBA00013014"/>
    </source>
</evidence>
<dbReference type="NCBIfam" id="NF005089">
    <property type="entry name" value="PRK06522.1-4"/>
    <property type="match status" value="1"/>
</dbReference>
<protein>
    <recommendedName>
        <fullName evidence="5">2-dehydropantoate 2-reductase</fullName>
        <ecNumber evidence="4">1.1.1.169</ecNumber>
    </recommendedName>
    <alternativeName>
        <fullName evidence="9">Ketopantoate reductase</fullName>
    </alternativeName>
</protein>
<gene>
    <name evidence="13" type="ORF">H7965_07365</name>
</gene>
<evidence type="ECO:0000259" key="12">
    <source>
        <dbReference type="Pfam" id="PF08546"/>
    </source>
</evidence>
<evidence type="ECO:0000256" key="5">
    <source>
        <dbReference type="ARBA" id="ARBA00019465"/>
    </source>
</evidence>
<dbReference type="Gene3D" id="1.10.1040.10">
    <property type="entry name" value="N-(1-d-carboxylethyl)-l-norvaline Dehydrogenase, domain 2"/>
    <property type="match status" value="1"/>
</dbReference>
<dbReference type="GO" id="GO:0005737">
    <property type="term" value="C:cytoplasm"/>
    <property type="evidence" value="ECO:0007669"/>
    <property type="project" value="TreeGrafter"/>
</dbReference>
<keyword evidence="6" id="KW-0566">Pantothenate biosynthesis</keyword>
<evidence type="ECO:0000313" key="14">
    <source>
        <dbReference type="Proteomes" id="UP000600101"/>
    </source>
</evidence>
<dbReference type="PANTHER" id="PTHR21708:SF45">
    <property type="entry name" value="2-DEHYDROPANTOATE 2-REDUCTASE"/>
    <property type="match status" value="1"/>
</dbReference>
<sequence>MKVCIFGAGAIGGHLAGRLAKGGAEVSVLARGAQLAAIRAKGLRVLAADGDIHVHPRAEADPAALGPQDAVVVCTKVPALGDVARAIGPLLGPETSVTFVTNGIPWWYFHAHGGAEEGQRVPEADPGDVVWDSIGPKRAIGGVIYSACSVPEPGVIEVTSRTNKLLLGEPDGSRSDRTVALATAFKQGGMPCSVSADIRSDVWAKLITNLSNAPVCVLTRRHMQDTFADAVVREAAVTVVRESLAIAAAMGRPVGGAPEERINQSAQLAHKPSILQDLEAGRPMEVDSLFQAPLRLAREKGVPAPTLSLLVAMVAQVAEAAGLYRRSAQDG</sequence>
<evidence type="ECO:0000256" key="9">
    <source>
        <dbReference type="ARBA" id="ARBA00032024"/>
    </source>
</evidence>
<dbReference type="InterPro" id="IPR036291">
    <property type="entry name" value="NAD(P)-bd_dom_sf"/>
</dbReference>
<comment type="similarity">
    <text evidence="3">Belongs to the ketopantoate reductase family.</text>
</comment>
<reference evidence="13" key="1">
    <citation type="submission" date="2020-08" db="EMBL/GenBank/DDBJ databases">
        <authorList>
            <person name="Hu Y."/>
            <person name="Nguyen S.V."/>
            <person name="Li F."/>
            <person name="Fanning S."/>
        </authorList>
    </citation>
    <scope>NUCLEOTIDE SEQUENCE</scope>
    <source>
        <strain evidence="13">SYSU D8009</strain>
    </source>
</reference>
<dbReference type="InterPro" id="IPR008927">
    <property type="entry name" value="6-PGluconate_DH-like_C_sf"/>
</dbReference>
<dbReference type="InterPro" id="IPR051402">
    <property type="entry name" value="KPR-Related"/>
</dbReference>
<dbReference type="SUPFAM" id="SSF51735">
    <property type="entry name" value="NAD(P)-binding Rossmann-fold domains"/>
    <property type="match status" value="1"/>
</dbReference>
<keyword evidence="14" id="KW-1185">Reference proteome</keyword>
<dbReference type="PANTHER" id="PTHR21708">
    <property type="entry name" value="PROBABLE 2-DEHYDROPANTOATE 2-REDUCTASE"/>
    <property type="match status" value="1"/>
</dbReference>
<evidence type="ECO:0000256" key="8">
    <source>
        <dbReference type="ARBA" id="ARBA00023002"/>
    </source>
</evidence>
<keyword evidence="7" id="KW-0521">NADP</keyword>
<dbReference type="Proteomes" id="UP000600101">
    <property type="component" value="Unassembled WGS sequence"/>
</dbReference>
<feature type="domain" description="Ketopantoate reductase N-terminal" evidence="11">
    <location>
        <begin position="3"/>
        <end position="168"/>
    </location>
</feature>
<evidence type="ECO:0000313" key="13">
    <source>
        <dbReference type="EMBL" id="MBC4015143.1"/>
    </source>
</evidence>
<organism evidence="13 14">
    <name type="scientific">Siccirubricoccus deserti</name>
    <dbReference type="NCBI Taxonomy" id="2013562"/>
    <lineage>
        <taxon>Bacteria</taxon>
        <taxon>Pseudomonadati</taxon>
        <taxon>Pseudomonadota</taxon>
        <taxon>Alphaproteobacteria</taxon>
        <taxon>Acetobacterales</taxon>
        <taxon>Roseomonadaceae</taxon>
        <taxon>Siccirubricoccus</taxon>
    </lineage>
</organism>
<dbReference type="Pfam" id="PF02558">
    <property type="entry name" value="ApbA"/>
    <property type="match status" value="1"/>
</dbReference>
<evidence type="ECO:0000256" key="10">
    <source>
        <dbReference type="ARBA" id="ARBA00048793"/>
    </source>
</evidence>
<proteinExistence type="inferred from homology"/>
<accession>A0A9X0QXL5</accession>
<dbReference type="FunFam" id="3.40.50.720:FF:000307">
    <property type="entry name" value="2-dehydropantoate 2-reductase"/>
    <property type="match status" value="1"/>
</dbReference>
<dbReference type="InterPro" id="IPR013332">
    <property type="entry name" value="KPR_N"/>
</dbReference>
<feature type="domain" description="Ketopantoate reductase C-terminal" evidence="12">
    <location>
        <begin position="197"/>
        <end position="317"/>
    </location>
</feature>
<dbReference type="InterPro" id="IPR013328">
    <property type="entry name" value="6PGD_dom2"/>
</dbReference>
<comment type="function">
    <text evidence="1">Catalyzes the NADPH-dependent reduction of ketopantoate into pantoic acid.</text>
</comment>
<dbReference type="GO" id="GO:0008677">
    <property type="term" value="F:2-dehydropantoate 2-reductase activity"/>
    <property type="evidence" value="ECO:0007669"/>
    <property type="project" value="UniProtKB-EC"/>
</dbReference>
<evidence type="ECO:0000256" key="3">
    <source>
        <dbReference type="ARBA" id="ARBA00007870"/>
    </source>
</evidence>
<evidence type="ECO:0000256" key="2">
    <source>
        <dbReference type="ARBA" id="ARBA00004994"/>
    </source>
</evidence>
<dbReference type="SUPFAM" id="SSF48179">
    <property type="entry name" value="6-phosphogluconate dehydrogenase C-terminal domain-like"/>
    <property type="match status" value="1"/>
</dbReference>
<comment type="caution">
    <text evidence="13">The sequence shown here is derived from an EMBL/GenBank/DDBJ whole genome shotgun (WGS) entry which is preliminary data.</text>
</comment>
<dbReference type="RefSeq" id="WP_186769921.1">
    <property type="nucleotide sequence ID" value="NZ_JACOMF010000006.1"/>
</dbReference>
<comment type="catalytic activity">
    <reaction evidence="10">
        <text>(R)-pantoate + NADP(+) = 2-dehydropantoate + NADPH + H(+)</text>
        <dbReference type="Rhea" id="RHEA:16233"/>
        <dbReference type="ChEBI" id="CHEBI:11561"/>
        <dbReference type="ChEBI" id="CHEBI:15378"/>
        <dbReference type="ChEBI" id="CHEBI:15980"/>
        <dbReference type="ChEBI" id="CHEBI:57783"/>
        <dbReference type="ChEBI" id="CHEBI:58349"/>
        <dbReference type="EC" id="1.1.1.169"/>
    </reaction>
</comment>
<dbReference type="InterPro" id="IPR013752">
    <property type="entry name" value="KPA_reductase"/>
</dbReference>
<comment type="pathway">
    <text evidence="2">Cofactor biosynthesis; (R)-pantothenate biosynthesis; (R)-pantoate from 3-methyl-2-oxobutanoate: step 2/2.</text>
</comment>
<name>A0A9X0QXL5_9PROT</name>
<evidence type="ECO:0000256" key="6">
    <source>
        <dbReference type="ARBA" id="ARBA00022655"/>
    </source>
</evidence>
<dbReference type="FunFam" id="1.10.1040.10:FF:000017">
    <property type="entry name" value="2-dehydropantoate 2-reductase"/>
    <property type="match status" value="1"/>
</dbReference>
<evidence type="ECO:0000256" key="7">
    <source>
        <dbReference type="ARBA" id="ARBA00022857"/>
    </source>
</evidence>
<dbReference type="Gene3D" id="3.40.50.720">
    <property type="entry name" value="NAD(P)-binding Rossmann-like Domain"/>
    <property type="match status" value="1"/>
</dbReference>
<dbReference type="EC" id="1.1.1.169" evidence="4"/>
<dbReference type="AlphaFoldDB" id="A0A9X0QXL5"/>
<dbReference type="EMBL" id="JACOMF010000006">
    <property type="protein sequence ID" value="MBC4015143.1"/>
    <property type="molecule type" value="Genomic_DNA"/>
</dbReference>
<dbReference type="GO" id="GO:0015940">
    <property type="term" value="P:pantothenate biosynthetic process"/>
    <property type="evidence" value="ECO:0007669"/>
    <property type="project" value="UniProtKB-KW"/>
</dbReference>
<evidence type="ECO:0000259" key="11">
    <source>
        <dbReference type="Pfam" id="PF02558"/>
    </source>
</evidence>
<dbReference type="Pfam" id="PF08546">
    <property type="entry name" value="ApbA_C"/>
    <property type="match status" value="1"/>
</dbReference>
<keyword evidence="8" id="KW-0560">Oxidoreductase</keyword>